<dbReference type="Proteomes" id="UP000428328">
    <property type="component" value="Chromosome"/>
</dbReference>
<keyword evidence="5" id="KW-1185">Reference proteome</keyword>
<name>A0A6I6JAS7_9BACT</name>
<dbReference type="Pfam" id="PF13632">
    <property type="entry name" value="Glyco_trans_2_3"/>
    <property type="match status" value="1"/>
</dbReference>
<protein>
    <submittedName>
        <fullName evidence="4">Glycosyltransferase</fullName>
    </submittedName>
</protein>
<proteinExistence type="predicted"/>
<evidence type="ECO:0000259" key="3">
    <source>
        <dbReference type="Pfam" id="PF13632"/>
    </source>
</evidence>
<dbReference type="InterPro" id="IPR029044">
    <property type="entry name" value="Nucleotide-diphossugar_trans"/>
</dbReference>
<sequence length="569" mass="64121">MLAVNSSLFISVVVPVFNEERFIAATLEQILGQDYPEERFEVLVVDGGSEDATREIVSSYCEQYGNVRLLDNPGRKSSSGRNIGFKNGEGEYFLVIDGHCHIPNFKLLRNLAEIVERTGASCLGRPQTLDAPGGTPFQEAVASVRGSRLGHGSGSLIYGEHEGFASPVSNGAAYGREVFETIGYVDEDFDACEDVEFNLRVEKAGFKSYTSPKLKVSYYPRETLPGLFRQMQRYGAGRCRLWRKHPDSLSMNSLVPPAFALLCMAAPVFILLGLLTSLPILLGGLLLIPLAAYLALICRESYRLTDGGTVTGVLTRMSIFATVHLGLGGGFLLELLRGKRGNQRERQSVPERRLSIIDRLNRFSGKRLDKYRLWRNCKEIFWLRQLRIDVVDLSTWSVPRPEAKVPLEFTVGDEQDIDRICSTEAFGARNMLERWKRGMLDGNVLFLAKTNNNETVSVLWANRHMKKVAGSAFRLKPDEYVFEYVMTLASWYGKGIHQALHYHALSYLKDLGATRAYLDWNMATIAMQKTTSKLGYLYTGTDYYVLRLFLRDMVFGRGKMAHRFRRGVM</sequence>
<feature type="domain" description="Glycosyltransferase 2-like" evidence="2">
    <location>
        <begin position="11"/>
        <end position="154"/>
    </location>
</feature>
<evidence type="ECO:0000313" key="5">
    <source>
        <dbReference type="Proteomes" id="UP000428328"/>
    </source>
</evidence>
<dbReference type="AlphaFoldDB" id="A0A6I6JAS7"/>
<dbReference type="InterPro" id="IPR001173">
    <property type="entry name" value="Glyco_trans_2-like"/>
</dbReference>
<evidence type="ECO:0000256" key="1">
    <source>
        <dbReference type="SAM" id="Phobius"/>
    </source>
</evidence>
<dbReference type="KEGG" id="psel:GM415_03210"/>
<dbReference type="SUPFAM" id="SSF53448">
    <property type="entry name" value="Nucleotide-diphospho-sugar transferases"/>
    <property type="match status" value="1"/>
</dbReference>
<gene>
    <name evidence="4" type="ORF">GM415_03210</name>
</gene>
<evidence type="ECO:0000259" key="2">
    <source>
        <dbReference type="Pfam" id="PF00535"/>
    </source>
</evidence>
<dbReference type="PANTHER" id="PTHR43685:SF3">
    <property type="entry name" value="SLR2126 PROTEIN"/>
    <property type="match status" value="1"/>
</dbReference>
<keyword evidence="1" id="KW-1133">Transmembrane helix</keyword>
<dbReference type="Gene3D" id="3.40.630.30">
    <property type="match status" value="1"/>
</dbReference>
<dbReference type="PANTHER" id="PTHR43685">
    <property type="entry name" value="GLYCOSYLTRANSFERASE"/>
    <property type="match status" value="1"/>
</dbReference>
<dbReference type="InterPro" id="IPR050834">
    <property type="entry name" value="Glycosyltransf_2"/>
</dbReference>
<dbReference type="CDD" id="cd02525">
    <property type="entry name" value="Succinoglycan_BP_ExoA"/>
    <property type="match status" value="1"/>
</dbReference>
<keyword evidence="1" id="KW-0472">Membrane</keyword>
<evidence type="ECO:0000313" key="4">
    <source>
        <dbReference type="EMBL" id="QGY39171.1"/>
    </source>
</evidence>
<feature type="domain" description="Glycosyltransferase 2-like" evidence="3">
    <location>
        <begin position="168"/>
        <end position="295"/>
    </location>
</feature>
<keyword evidence="4" id="KW-0808">Transferase</keyword>
<feature type="transmembrane region" description="Helical" evidence="1">
    <location>
        <begin position="280"/>
        <end position="297"/>
    </location>
</feature>
<feature type="transmembrane region" description="Helical" evidence="1">
    <location>
        <begin position="254"/>
        <end position="275"/>
    </location>
</feature>
<dbReference type="EMBL" id="CP046400">
    <property type="protein sequence ID" value="QGY39171.1"/>
    <property type="molecule type" value="Genomic_DNA"/>
</dbReference>
<dbReference type="SUPFAM" id="SSF55729">
    <property type="entry name" value="Acyl-CoA N-acyltransferases (Nat)"/>
    <property type="match status" value="1"/>
</dbReference>
<organism evidence="4 5">
    <name type="scientific">Pseudodesulfovibrio cashew</name>
    <dbReference type="NCBI Taxonomy" id="2678688"/>
    <lineage>
        <taxon>Bacteria</taxon>
        <taxon>Pseudomonadati</taxon>
        <taxon>Thermodesulfobacteriota</taxon>
        <taxon>Desulfovibrionia</taxon>
        <taxon>Desulfovibrionales</taxon>
        <taxon>Desulfovibrionaceae</taxon>
    </lineage>
</organism>
<dbReference type="Pfam" id="PF00535">
    <property type="entry name" value="Glycos_transf_2"/>
    <property type="match status" value="1"/>
</dbReference>
<dbReference type="GO" id="GO:0016740">
    <property type="term" value="F:transferase activity"/>
    <property type="evidence" value="ECO:0007669"/>
    <property type="project" value="UniProtKB-KW"/>
</dbReference>
<keyword evidence="1" id="KW-0812">Transmembrane</keyword>
<reference evidence="4 5" key="1">
    <citation type="submission" date="2019-11" db="EMBL/GenBank/DDBJ databases">
        <authorList>
            <person name="Zheng R.K."/>
            <person name="Sun C.M."/>
        </authorList>
    </citation>
    <scope>NUCLEOTIDE SEQUENCE [LARGE SCALE GENOMIC DNA]</scope>
    <source>
        <strain evidence="4 5">SRB007</strain>
    </source>
</reference>
<feature type="transmembrane region" description="Helical" evidence="1">
    <location>
        <begin position="317"/>
        <end position="336"/>
    </location>
</feature>
<dbReference type="Gene3D" id="3.90.550.10">
    <property type="entry name" value="Spore Coat Polysaccharide Biosynthesis Protein SpsA, Chain A"/>
    <property type="match status" value="1"/>
</dbReference>
<dbReference type="InterPro" id="IPR016181">
    <property type="entry name" value="Acyl_CoA_acyltransferase"/>
</dbReference>
<accession>A0A6I6JAS7</accession>